<dbReference type="Proteomes" id="UP000191691">
    <property type="component" value="Unassembled WGS sequence"/>
</dbReference>
<protein>
    <recommendedName>
        <fullName evidence="1">ATPase AAA-type core domain-containing protein</fullName>
    </recommendedName>
</protein>
<evidence type="ECO:0000313" key="3">
    <source>
        <dbReference type="Proteomes" id="UP000191691"/>
    </source>
</evidence>
<evidence type="ECO:0000259" key="1">
    <source>
        <dbReference type="Pfam" id="PF00004"/>
    </source>
</evidence>
<dbReference type="STRING" id="60175.A0A1V6WS89"/>
<dbReference type="GO" id="GO:0016887">
    <property type="term" value="F:ATP hydrolysis activity"/>
    <property type="evidence" value="ECO:0007669"/>
    <property type="project" value="InterPro"/>
</dbReference>
<feature type="domain" description="ATPase AAA-type core" evidence="1">
    <location>
        <begin position="69"/>
        <end position="146"/>
    </location>
</feature>
<dbReference type="PANTHER" id="PTHR46411:SF2">
    <property type="entry name" value="AAA+ ATPASE DOMAIN-CONTAINING PROTEIN"/>
    <property type="match status" value="1"/>
</dbReference>
<dbReference type="AlphaFoldDB" id="A0A1V6WS89"/>
<dbReference type="InterPro" id="IPR027417">
    <property type="entry name" value="P-loop_NTPase"/>
</dbReference>
<comment type="caution">
    <text evidence="2">The sequence shown here is derived from an EMBL/GenBank/DDBJ whole genome shotgun (WGS) entry which is preliminary data.</text>
</comment>
<gene>
    <name evidence="2" type="ORF">PENNAL_c0198G02758</name>
</gene>
<dbReference type="InterPro" id="IPR003959">
    <property type="entry name" value="ATPase_AAA_core"/>
</dbReference>
<dbReference type="SUPFAM" id="SSF52540">
    <property type="entry name" value="P-loop containing nucleoside triphosphate hydrolases"/>
    <property type="match status" value="1"/>
</dbReference>
<evidence type="ECO:0000313" key="2">
    <source>
        <dbReference type="EMBL" id="OQE65760.1"/>
    </source>
</evidence>
<dbReference type="Pfam" id="PF00004">
    <property type="entry name" value="AAA"/>
    <property type="match status" value="1"/>
</dbReference>
<name>A0A1V6WS89_PENNA</name>
<sequence>MASIPLLPLLHDLFEVPVSTLKAQINGRESATEKRHNCFIFTEVEEGSVEKWLLDMDSKGAALTLPGLEAQVEIIFKIAKHFNAILLLDEADAFMANRTELHDSHNRLVTVFLRKLEYYRGLLFLTSNRGIQFGDAILSRIHLTIEYEDLTKVFCRDLWRTFLFKSRTLQDPAVIEEEDIHRLYYLALNGREIKNIAAVAYTLVEANTTQVSYKYLELAAKSNKKIPKEFGSHGLVDGMYI</sequence>
<dbReference type="GO" id="GO:0005524">
    <property type="term" value="F:ATP binding"/>
    <property type="evidence" value="ECO:0007669"/>
    <property type="project" value="InterPro"/>
</dbReference>
<dbReference type="PANTHER" id="PTHR46411">
    <property type="entry name" value="FAMILY ATPASE, PUTATIVE-RELATED"/>
    <property type="match status" value="1"/>
</dbReference>
<dbReference type="EMBL" id="MOOB01000198">
    <property type="protein sequence ID" value="OQE65760.1"/>
    <property type="molecule type" value="Genomic_DNA"/>
</dbReference>
<reference evidence="3" key="1">
    <citation type="journal article" date="2017" name="Nat. Microbiol.">
        <title>Global analysis of biosynthetic gene clusters reveals vast potential of secondary metabolite production in Penicillium species.</title>
        <authorList>
            <person name="Nielsen J.C."/>
            <person name="Grijseels S."/>
            <person name="Prigent S."/>
            <person name="Ji B."/>
            <person name="Dainat J."/>
            <person name="Nielsen K.F."/>
            <person name="Frisvad J.C."/>
            <person name="Workman M."/>
            <person name="Nielsen J."/>
        </authorList>
    </citation>
    <scope>NUCLEOTIDE SEQUENCE [LARGE SCALE GENOMIC DNA]</scope>
    <source>
        <strain evidence="3">IBT 13039</strain>
    </source>
</reference>
<proteinExistence type="predicted"/>
<dbReference type="Gene3D" id="3.40.50.300">
    <property type="entry name" value="P-loop containing nucleotide triphosphate hydrolases"/>
    <property type="match status" value="1"/>
</dbReference>
<keyword evidence="3" id="KW-1185">Reference proteome</keyword>
<organism evidence="2 3">
    <name type="scientific">Penicillium nalgiovense</name>
    <dbReference type="NCBI Taxonomy" id="60175"/>
    <lineage>
        <taxon>Eukaryota</taxon>
        <taxon>Fungi</taxon>
        <taxon>Dikarya</taxon>
        <taxon>Ascomycota</taxon>
        <taxon>Pezizomycotina</taxon>
        <taxon>Eurotiomycetes</taxon>
        <taxon>Eurotiomycetidae</taxon>
        <taxon>Eurotiales</taxon>
        <taxon>Aspergillaceae</taxon>
        <taxon>Penicillium</taxon>
    </lineage>
</organism>
<accession>A0A1V6WS89</accession>